<dbReference type="PROSITE" id="PS50181">
    <property type="entry name" value="FBOX"/>
    <property type="match status" value="1"/>
</dbReference>
<feature type="region of interest" description="Disordered" evidence="1">
    <location>
        <begin position="1"/>
        <end position="30"/>
    </location>
</feature>
<evidence type="ECO:0000256" key="1">
    <source>
        <dbReference type="SAM" id="MobiDB-lite"/>
    </source>
</evidence>
<accession>A0A6A6T714</accession>
<reference evidence="3" key="1">
    <citation type="journal article" date="2020" name="Stud. Mycol.">
        <title>101 Dothideomycetes genomes: a test case for predicting lifestyles and emergence of pathogens.</title>
        <authorList>
            <person name="Haridas S."/>
            <person name="Albert R."/>
            <person name="Binder M."/>
            <person name="Bloem J."/>
            <person name="Labutti K."/>
            <person name="Salamov A."/>
            <person name="Andreopoulos B."/>
            <person name="Baker S."/>
            <person name="Barry K."/>
            <person name="Bills G."/>
            <person name="Bluhm B."/>
            <person name="Cannon C."/>
            <person name="Castanera R."/>
            <person name="Culley D."/>
            <person name="Daum C."/>
            <person name="Ezra D."/>
            <person name="Gonzalez J."/>
            <person name="Henrissat B."/>
            <person name="Kuo A."/>
            <person name="Liang C."/>
            <person name="Lipzen A."/>
            <person name="Lutzoni F."/>
            <person name="Magnuson J."/>
            <person name="Mondo S."/>
            <person name="Nolan M."/>
            <person name="Ohm R."/>
            <person name="Pangilinan J."/>
            <person name="Park H.-J."/>
            <person name="Ramirez L."/>
            <person name="Alfaro M."/>
            <person name="Sun H."/>
            <person name="Tritt A."/>
            <person name="Yoshinaga Y."/>
            <person name="Zwiers L.-H."/>
            <person name="Turgeon B."/>
            <person name="Goodwin S."/>
            <person name="Spatafora J."/>
            <person name="Crous P."/>
            <person name="Grigoriev I."/>
        </authorList>
    </citation>
    <scope>NUCLEOTIDE SEQUENCE</scope>
    <source>
        <strain evidence="3">CBS 122681</strain>
    </source>
</reference>
<feature type="compositionally biased region" description="Acidic residues" evidence="1">
    <location>
        <begin position="555"/>
        <end position="574"/>
    </location>
</feature>
<name>A0A6A6T714_9PLEO</name>
<evidence type="ECO:0000313" key="3">
    <source>
        <dbReference type="EMBL" id="KAF2655097.1"/>
    </source>
</evidence>
<dbReference type="Proteomes" id="UP000799324">
    <property type="component" value="Unassembled WGS sequence"/>
</dbReference>
<feature type="region of interest" description="Disordered" evidence="1">
    <location>
        <begin position="524"/>
        <end position="574"/>
    </location>
</feature>
<evidence type="ECO:0000313" key="4">
    <source>
        <dbReference type="Proteomes" id="UP000799324"/>
    </source>
</evidence>
<dbReference type="InterPro" id="IPR001810">
    <property type="entry name" value="F-box_dom"/>
</dbReference>
<dbReference type="EMBL" id="MU004354">
    <property type="protein sequence ID" value="KAF2655097.1"/>
    <property type="molecule type" value="Genomic_DNA"/>
</dbReference>
<keyword evidence="4" id="KW-1185">Reference proteome</keyword>
<dbReference type="OrthoDB" id="3767034at2759"/>
<organism evidence="3 4">
    <name type="scientific">Lophiostoma macrostomum CBS 122681</name>
    <dbReference type="NCBI Taxonomy" id="1314788"/>
    <lineage>
        <taxon>Eukaryota</taxon>
        <taxon>Fungi</taxon>
        <taxon>Dikarya</taxon>
        <taxon>Ascomycota</taxon>
        <taxon>Pezizomycotina</taxon>
        <taxon>Dothideomycetes</taxon>
        <taxon>Pleosporomycetidae</taxon>
        <taxon>Pleosporales</taxon>
        <taxon>Lophiostomataceae</taxon>
        <taxon>Lophiostoma</taxon>
    </lineage>
</organism>
<feature type="domain" description="F-box" evidence="2">
    <location>
        <begin position="34"/>
        <end position="84"/>
    </location>
</feature>
<gene>
    <name evidence="3" type="ORF">K491DRAFT_716602</name>
</gene>
<protein>
    <recommendedName>
        <fullName evidence="2">F-box domain-containing protein</fullName>
    </recommendedName>
</protein>
<proteinExistence type="predicted"/>
<dbReference type="AlphaFoldDB" id="A0A6A6T714"/>
<evidence type="ECO:0000259" key="2">
    <source>
        <dbReference type="PROSITE" id="PS50181"/>
    </source>
</evidence>
<sequence>MHRRSERLAPTKRAQSGSGAQSTTSKRKKTVRIRIRIDDLPVKILSRIFSNLPRTNKTYRSLALVSRVFNQATAPLQYQRFRHKSARTSSAFLFTLINRPDYTKFVKELDLIPSDLYPWNSEEEQTGDSVWLEPMKTKRVSRLPQGLEMAMIMCQTTNVECLSVAMSDKDMLCTLGKPQSHSRLDPSLPLSLWPLVNLAIGQWSSEVHTFLKLRKLTLNMRGMRSEAASLLLRIPSLRDLTLDELRDHHTGRDTSYFIDNQDIHRSTRWNCPAGTSWVSRLRFSDARVDGYRLKQFIQSCKKLQVLSYHHIPQDENEDPSFDGYGWITQALQKYSATLEYFEVEDDLVGTRDHLCLPTTFENLKYVRAPLRLLFGVYRREDRVLSSCQLLNPIGILPHKLETLRLQIMYGDEVPDMYEWLISLALACAGHVQNVIIDFWSEAFGSDHTNLIRPEKLRRVFNRHGVNFDYVIDISNPDMDSEHTAWLFKHLDEHSTECRKHAYDERCDIHNYNIPLPRPLCEPYSDADDLNMETSSQPDQKHVVRCGLMEEHPETENDEDADEENDDNSEDGYED</sequence>